<comment type="similarity">
    <text evidence="1 5">Belongs to the HisA/HisF family.</text>
</comment>
<dbReference type="KEGG" id="mech:Q9L42_015095"/>
<dbReference type="SUPFAM" id="SSF51366">
    <property type="entry name" value="Ribulose-phoshate binding barrel"/>
    <property type="match status" value="1"/>
</dbReference>
<keyword evidence="3 5" id="KW-0368">Histidine biosynthesis</keyword>
<dbReference type="InterPro" id="IPR006062">
    <property type="entry name" value="His_biosynth"/>
</dbReference>
<reference evidence="6 7" key="1">
    <citation type="journal article" date="2024" name="Microbiology">
        <title>Methylomarinum rosea sp. nov., a novel halophilic methanotrophic bacterium from the hypersaline Lake Elton.</title>
        <authorList>
            <person name="Suleimanov R.Z."/>
            <person name="Oshkin I.Y."/>
            <person name="Danilova O.V."/>
            <person name="Suzina N.E."/>
            <person name="Dedysh S.N."/>
        </authorList>
    </citation>
    <scope>NUCLEOTIDE SEQUENCE [LARGE SCALE GENOMIC DNA]</scope>
    <source>
        <strain evidence="6 7">Ch1-1</strain>
    </source>
</reference>
<dbReference type="InterPro" id="IPR011060">
    <property type="entry name" value="RibuloseP-bd_barrel"/>
</dbReference>
<evidence type="ECO:0000313" key="7">
    <source>
        <dbReference type="Proteomes" id="UP001225378"/>
    </source>
</evidence>
<gene>
    <name evidence="6" type="ORF">Q9L42_015095</name>
</gene>
<evidence type="ECO:0000256" key="2">
    <source>
        <dbReference type="ARBA" id="ARBA00022605"/>
    </source>
</evidence>
<dbReference type="Gene3D" id="3.20.20.70">
    <property type="entry name" value="Aldolase class I"/>
    <property type="match status" value="1"/>
</dbReference>
<comment type="pathway">
    <text evidence="4">Amino-acid biosynthesis.</text>
</comment>
<accession>A0AAU7NRU3</accession>
<dbReference type="EMBL" id="CP157743">
    <property type="protein sequence ID" value="XBS19674.1"/>
    <property type="molecule type" value="Genomic_DNA"/>
</dbReference>
<dbReference type="CDD" id="cd04723">
    <property type="entry name" value="HisA_HisF"/>
    <property type="match status" value="1"/>
</dbReference>
<evidence type="ECO:0000256" key="4">
    <source>
        <dbReference type="ARBA" id="ARBA00029440"/>
    </source>
</evidence>
<proteinExistence type="inferred from homology"/>
<name>A0AAU7NRU3_9GAMM</name>
<keyword evidence="2 5" id="KW-0028">Amino-acid biosynthesis</keyword>
<dbReference type="InterPro" id="IPR013785">
    <property type="entry name" value="Aldolase_TIM"/>
</dbReference>
<dbReference type="GO" id="GO:0000105">
    <property type="term" value="P:L-histidine biosynthetic process"/>
    <property type="evidence" value="ECO:0007669"/>
    <property type="project" value="UniProtKB-KW"/>
</dbReference>
<evidence type="ECO:0000256" key="5">
    <source>
        <dbReference type="RuleBase" id="RU003657"/>
    </source>
</evidence>
<dbReference type="Proteomes" id="UP001225378">
    <property type="component" value="Chromosome"/>
</dbReference>
<organism evidence="6 7">
    <name type="scientific">Methylomarinum roseum</name>
    <dbReference type="NCBI Taxonomy" id="3067653"/>
    <lineage>
        <taxon>Bacteria</taxon>
        <taxon>Pseudomonadati</taxon>
        <taxon>Pseudomonadota</taxon>
        <taxon>Gammaproteobacteria</taxon>
        <taxon>Methylococcales</taxon>
        <taxon>Methylococcaceae</taxon>
        <taxon>Methylomarinum</taxon>
    </lineage>
</organism>
<evidence type="ECO:0000256" key="1">
    <source>
        <dbReference type="ARBA" id="ARBA00009667"/>
    </source>
</evidence>
<keyword evidence="7" id="KW-1185">Reference proteome</keyword>
<sequence length="230" mass="25540">MQIIPVLDLKDGCVVNARHGDRDHYRPLSSPLCSSSSLFAVIEAFLDLHDFGTFYIADLNAITASGDNQSLIDRLIKHYRDIEFWLDNGSRMSALQNNTSNLKTVIGSESQHQVTTKPETDFILSLDFKAEQKLGNRELFSAPQLWPQQIIIMTLNKVGSHSGPDFAKLHEYRQRHPDKNFIAAGGIRNAADLVRLESIGIDKALVASALHSGALDSVEIKNLQAKKYPG</sequence>
<evidence type="ECO:0000256" key="3">
    <source>
        <dbReference type="ARBA" id="ARBA00023102"/>
    </source>
</evidence>
<dbReference type="Pfam" id="PF00977">
    <property type="entry name" value="His_biosynth"/>
    <property type="match status" value="2"/>
</dbReference>
<evidence type="ECO:0000313" key="6">
    <source>
        <dbReference type="EMBL" id="XBS19674.1"/>
    </source>
</evidence>
<protein>
    <submittedName>
        <fullName evidence="6">HisA/HisF-related TIM barrel protein</fullName>
    </submittedName>
</protein>
<dbReference type="AlphaFoldDB" id="A0AAU7NRU3"/>
<dbReference type="RefSeq" id="WP_305907588.1">
    <property type="nucleotide sequence ID" value="NZ_CP157743.1"/>
</dbReference>